<dbReference type="SUPFAM" id="SSF56300">
    <property type="entry name" value="Metallo-dependent phosphatases"/>
    <property type="match status" value="1"/>
</dbReference>
<evidence type="ECO:0008006" key="2">
    <source>
        <dbReference type="Google" id="ProtNLM"/>
    </source>
</evidence>
<protein>
    <recommendedName>
        <fullName evidence="2">Calcineurin-like phosphoesterase domain, ApaH type</fullName>
    </recommendedName>
</protein>
<sequence length="384" mass="42874">MTSLINDLSAPAQDKAKLLGKLVEMLENKNIDINEIGDIKRVKLYQALTKDSDGEAQVHDLAAIQFSPKWETGPEWPVVQQGPAIKLPAFKAKAKKATTFKTCLVPPDIQIGYFRNREGQLEATHDEKALEICLKVAKDLQPESIVLVGDNLDFPEMGKYVTYPAYAQTTQASIDRATLFCAQLRAAVPEAKIIWLAGNHEERMPKYLVQNAAVAYGLRKGNTPDSWPVLSVPYLCRMDDFGIEYRPGYPASDYWVNEKLRIIHGDRVKSSGSTAHVYLNNEKTSVIYGHIHRIETAFKTREDFDGPRTIMAASPGCLARIDGAIPSTRGGVDLDGRPLTRHENWQQGLGVVTYEDDGAHRFAYDVIPIYNGWAMYQGIEYSAE</sequence>
<dbReference type="InterPro" id="IPR029052">
    <property type="entry name" value="Metallo-depent_PP-like"/>
</dbReference>
<evidence type="ECO:0000313" key="1">
    <source>
        <dbReference type="EMBL" id="CAB5222228.1"/>
    </source>
</evidence>
<accession>A0A6J7WZE0</accession>
<gene>
    <name evidence="1" type="ORF">UFOVP361_28</name>
</gene>
<proteinExistence type="predicted"/>
<name>A0A6J7WZE0_9CAUD</name>
<organism evidence="1">
    <name type="scientific">uncultured Caudovirales phage</name>
    <dbReference type="NCBI Taxonomy" id="2100421"/>
    <lineage>
        <taxon>Viruses</taxon>
        <taxon>Duplodnaviria</taxon>
        <taxon>Heunggongvirae</taxon>
        <taxon>Uroviricota</taxon>
        <taxon>Caudoviricetes</taxon>
        <taxon>Peduoviridae</taxon>
        <taxon>Maltschvirus</taxon>
        <taxon>Maltschvirus maltsch</taxon>
    </lineage>
</organism>
<dbReference type="EMBL" id="LR798301">
    <property type="protein sequence ID" value="CAB5222228.1"/>
    <property type="molecule type" value="Genomic_DNA"/>
</dbReference>
<reference evidence="1" key="1">
    <citation type="submission" date="2020-05" db="EMBL/GenBank/DDBJ databases">
        <authorList>
            <person name="Chiriac C."/>
            <person name="Salcher M."/>
            <person name="Ghai R."/>
            <person name="Kavagutti S V."/>
        </authorList>
    </citation>
    <scope>NUCLEOTIDE SEQUENCE</scope>
</reference>